<accession>A0ABV5I5E4</accession>
<evidence type="ECO:0000313" key="6">
    <source>
        <dbReference type="Proteomes" id="UP001589647"/>
    </source>
</evidence>
<keyword evidence="6" id="KW-1185">Reference proteome</keyword>
<proteinExistence type="inferred from homology"/>
<dbReference type="Proteomes" id="UP001589647">
    <property type="component" value="Unassembled WGS sequence"/>
</dbReference>
<comment type="similarity">
    <text evidence="2">Belongs to the bacterial solute-binding protein SsuA/TauA family.</text>
</comment>
<dbReference type="EMBL" id="JBHMEI010000001">
    <property type="protein sequence ID" value="MFB9199751.1"/>
    <property type="molecule type" value="Genomic_DNA"/>
</dbReference>
<dbReference type="InterPro" id="IPR015168">
    <property type="entry name" value="SsuA/THI5"/>
</dbReference>
<evidence type="ECO:0000256" key="2">
    <source>
        <dbReference type="ARBA" id="ARBA00010742"/>
    </source>
</evidence>
<dbReference type="InterPro" id="IPR001638">
    <property type="entry name" value="Solute-binding_3/MltF_N"/>
</dbReference>
<dbReference type="PANTHER" id="PTHR30024">
    <property type="entry name" value="ALIPHATIC SULFONATES-BINDING PROTEIN-RELATED"/>
    <property type="match status" value="1"/>
</dbReference>
<name>A0ABV5I5E4_9ACTN</name>
<dbReference type="SMART" id="SM00062">
    <property type="entry name" value="PBPb"/>
    <property type="match status" value="1"/>
</dbReference>
<evidence type="ECO:0000259" key="4">
    <source>
        <dbReference type="SMART" id="SM00062"/>
    </source>
</evidence>
<keyword evidence="3" id="KW-0732">Signal</keyword>
<organism evidence="5 6">
    <name type="scientific">Nonomuraea spiralis</name>
    <dbReference type="NCBI Taxonomy" id="46182"/>
    <lineage>
        <taxon>Bacteria</taxon>
        <taxon>Bacillati</taxon>
        <taxon>Actinomycetota</taxon>
        <taxon>Actinomycetes</taxon>
        <taxon>Streptosporangiales</taxon>
        <taxon>Streptosporangiaceae</taxon>
        <taxon>Nonomuraea</taxon>
    </lineage>
</organism>
<dbReference type="PANTHER" id="PTHR30024:SF47">
    <property type="entry name" value="TAURINE-BINDING PERIPLASMIC PROTEIN"/>
    <property type="match status" value="1"/>
</dbReference>
<comment type="subcellular location">
    <subcellularLocation>
        <location evidence="1">Periplasm</location>
    </subcellularLocation>
</comment>
<dbReference type="SUPFAM" id="SSF53850">
    <property type="entry name" value="Periplasmic binding protein-like II"/>
    <property type="match status" value="1"/>
</dbReference>
<sequence>MSPFIFAAALVAALTAGCGGTDPGPSAGGPEKPVLNLGMLALPEVAPIQIGIDKGYFAAEGLTVKPVVIQGGAAALHDLISGKLDVLHSNYVSAVLASSRGVGRLKVVGDAYAAKPGNFVLMTKKDSPVKALADLKGRKIGVNTLGNVATLAVSALLKPAGLTTADITFVERPFPQMAGALDNGDVDAAVLPEPFWQAAARTSGARSLSDLFTGATADFPMAGYLTTEDFARDNPRTVAAFQRGLRKAVDLAIANPAEAKAAMPKYTKIDQATAGAMTLGGYSTTVDKARLQRVADLMLQFKGDGYLEAPFDVSALLLPGGPS</sequence>
<protein>
    <submittedName>
        <fullName evidence="5">ABC transporter substrate-binding protein</fullName>
    </submittedName>
</protein>
<evidence type="ECO:0000256" key="3">
    <source>
        <dbReference type="ARBA" id="ARBA00022729"/>
    </source>
</evidence>
<evidence type="ECO:0000256" key="1">
    <source>
        <dbReference type="ARBA" id="ARBA00004418"/>
    </source>
</evidence>
<feature type="domain" description="Solute-binding protein family 3/N-terminal" evidence="4">
    <location>
        <begin position="47"/>
        <end position="270"/>
    </location>
</feature>
<gene>
    <name evidence="5" type="ORF">ACFFV7_00995</name>
</gene>
<dbReference type="Gene3D" id="3.40.190.10">
    <property type="entry name" value="Periplasmic binding protein-like II"/>
    <property type="match status" value="2"/>
</dbReference>
<dbReference type="Pfam" id="PF09084">
    <property type="entry name" value="NMT1"/>
    <property type="match status" value="1"/>
</dbReference>
<comment type="caution">
    <text evidence="5">The sequence shown here is derived from an EMBL/GenBank/DDBJ whole genome shotgun (WGS) entry which is preliminary data.</text>
</comment>
<evidence type="ECO:0000313" key="5">
    <source>
        <dbReference type="EMBL" id="MFB9199751.1"/>
    </source>
</evidence>
<reference evidence="5 6" key="1">
    <citation type="submission" date="2024-09" db="EMBL/GenBank/DDBJ databases">
        <authorList>
            <person name="Sun Q."/>
            <person name="Mori K."/>
        </authorList>
    </citation>
    <scope>NUCLEOTIDE SEQUENCE [LARGE SCALE GENOMIC DNA]</scope>
    <source>
        <strain evidence="5 6">CCM 3426</strain>
    </source>
</reference>
<dbReference type="RefSeq" id="WP_189645440.1">
    <property type="nucleotide sequence ID" value="NZ_BMRC01000001.1"/>
</dbReference>